<dbReference type="RefSeq" id="WP_315907258.1">
    <property type="nucleotide sequence ID" value="NZ_JAOPKC010000001.1"/>
</dbReference>
<dbReference type="NCBIfam" id="TIGR02136">
    <property type="entry name" value="ptsS_2"/>
    <property type="match status" value="1"/>
</dbReference>
<keyword evidence="6" id="KW-1185">Reference proteome</keyword>
<name>A0AAE3LE64_9EURY</name>
<evidence type="ECO:0000256" key="2">
    <source>
        <dbReference type="ARBA" id="ARBA00022729"/>
    </source>
</evidence>
<dbReference type="SUPFAM" id="SSF53850">
    <property type="entry name" value="Periplasmic binding protein-like II"/>
    <property type="match status" value="1"/>
</dbReference>
<evidence type="ECO:0000259" key="3">
    <source>
        <dbReference type="Pfam" id="PF12849"/>
    </source>
</evidence>
<keyword evidence="1" id="KW-0813">Transport</keyword>
<protein>
    <submittedName>
        <fullName evidence="5">PstS family phosphate ABC transporter substrate-binding protein</fullName>
    </submittedName>
</protein>
<evidence type="ECO:0000256" key="1">
    <source>
        <dbReference type="ARBA" id="ARBA00022448"/>
    </source>
</evidence>
<dbReference type="PROSITE" id="PS51257">
    <property type="entry name" value="PROKAR_LIPOPROTEIN"/>
    <property type="match status" value="1"/>
</dbReference>
<evidence type="ECO:0000313" key="7">
    <source>
        <dbReference type="Proteomes" id="UP001209746"/>
    </source>
</evidence>
<dbReference type="Proteomes" id="UP001209746">
    <property type="component" value="Unassembled WGS sequence"/>
</dbReference>
<keyword evidence="2" id="KW-0732">Signal</keyword>
<comment type="caution">
    <text evidence="5">The sequence shown here is derived from an EMBL/GenBank/DDBJ whole genome shotgun (WGS) entry which is preliminary data.</text>
</comment>
<gene>
    <name evidence="5" type="ORF">OB914_02855</name>
    <name evidence="4" type="ORF">OB916_00165</name>
</gene>
<sequence>MTREMACGVSRRSFLAGAAGAGATGLAGCIKSRAEYDSGDSGDGNAGGPLSGEIGIAGSSTVYPLTRTMRVEFLDRHPDVRISVQSTGTGGGFGSYFCTGDRVINNASRGIKDSEREQCAENDIEPLEIRVATDALTVVVNNEADWVDCLTVDELAQIWGPDGADRWSDVREEWPDEEFELYGPASTSGTFDYFTEAIMGEEDAHRSDYSATEDDNTIVTGVKGSKYSMGYFGFAHYNGNSEAVKAVSIEDPETDAECVEPTLENAAEGRYTPLSRPLFIYVAKGALAQRHVAEFCRFYVRNVTSEELVADAVGYVPLTERQQAFQRGRLEAAIDSVTSDE</sequence>
<dbReference type="Gene3D" id="3.40.190.10">
    <property type="entry name" value="Periplasmic binding protein-like II"/>
    <property type="match status" value="2"/>
</dbReference>
<reference evidence="5" key="1">
    <citation type="submission" date="2023-02" db="EMBL/GenBank/DDBJ databases">
        <title>Enrichment on poylsaccharides allowed isolation of novel metabolic and taxonomic groups of Haloarchaea.</title>
        <authorList>
            <person name="Sorokin D.Y."/>
            <person name="Elcheninov A.G."/>
            <person name="Khizhniak T.V."/>
            <person name="Kolganova T.V."/>
            <person name="Kublanov I.V."/>
        </authorList>
    </citation>
    <scope>NUCLEOTIDE SEQUENCE</scope>
    <source>
        <strain evidence="4 6">HArc-curdl5-1</strain>
        <strain evidence="5">HArc-curdl7</strain>
    </source>
</reference>
<dbReference type="PROSITE" id="PS51318">
    <property type="entry name" value="TAT"/>
    <property type="match status" value="1"/>
</dbReference>
<dbReference type="Proteomes" id="UP001208186">
    <property type="component" value="Unassembled WGS sequence"/>
</dbReference>
<organism evidence="5 7">
    <name type="scientific">Halapricum hydrolyticum</name>
    <dbReference type="NCBI Taxonomy" id="2979991"/>
    <lineage>
        <taxon>Archaea</taxon>
        <taxon>Methanobacteriati</taxon>
        <taxon>Methanobacteriota</taxon>
        <taxon>Stenosarchaea group</taxon>
        <taxon>Halobacteria</taxon>
        <taxon>Halobacteriales</taxon>
        <taxon>Haloarculaceae</taxon>
        <taxon>Halapricum</taxon>
    </lineage>
</organism>
<dbReference type="PANTHER" id="PTHR30570:SF1">
    <property type="entry name" value="PHOSPHATE-BINDING PROTEIN PSTS"/>
    <property type="match status" value="1"/>
</dbReference>
<dbReference type="EMBL" id="JAOPKD010000001">
    <property type="protein sequence ID" value="MCU4725912.1"/>
    <property type="molecule type" value="Genomic_DNA"/>
</dbReference>
<accession>A0AAE3LE64</accession>
<dbReference type="Pfam" id="PF12849">
    <property type="entry name" value="PBP_like_2"/>
    <property type="match status" value="1"/>
</dbReference>
<proteinExistence type="predicted"/>
<feature type="domain" description="PBP" evidence="3">
    <location>
        <begin position="45"/>
        <end position="301"/>
    </location>
</feature>
<evidence type="ECO:0000313" key="4">
    <source>
        <dbReference type="EMBL" id="MCU4716483.1"/>
    </source>
</evidence>
<evidence type="ECO:0000313" key="5">
    <source>
        <dbReference type="EMBL" id="MCU4725912.1"/>
    </source>
</evidence>
<dbReference type="InterPro" id="IPR011862">
    <property type="entry name" value="Phos-bd"/>
</dbReference>
<dbReference type="InterPro" id="IPR050811">
    <property type="entry name" value="Phosphate_ABC_transporter"/>
</dbReference>
<dbReference type="InterPro" id="IPR024370">
    <property type="entry name" value="PBP_domain"/>
</dbReference>
<evidence type="ECO:0000313" key="6">
    <source>
        <dbReference type="Proteomes" id="UP001208186"/>
    </source>
</evidence>
<dbReference type="AlphaFoldDB" id="A0AAE3LE64"/>
<dbReference type="EMBL" id="JAOPKC010000001">
    <property type="protein sequence ID" value="MCU4716483.1"/>
    <property type="molecule type" value="Genomic_DNA"/>
</dbReference>
<dbReference type="GO" id="GO:0042301">
    <property type="term" value="F:phosphate ion binding"/>
    <property type="evidence" value="ECO:0007669"/>
    <property type="project" value="InterPro"/>
</dbReference>
<dbReference type="PANTHER" id="PTHR30570">
    <property type="entry name" value="PERIPLASMIC PHOSPHATE BINDING COMPONENT OF PHOSPHATE ABC TRANSPORTER"/>
    <property type="match status" value="1"/>
</dbReference>
<dbReference type="CDD" id="cd13654">
    <property type="entry name" value="PBP2_phosphate_like_2"/>
    <property type="match status" value="1"/>
</dbReference>
<dbReference type="InterPro" id="IPR006311">
    <property type="entry name" value="TAT_signal"/>
</dbReference>